<dbReference type="InterPro" id="IPR025307">
    <property type="entry name" value="FIIND_dom"/>
</dbReference>
<proteinExistence type="predicted"/>
<dbReference type="Pfam" id="PF23679">
    <property type="entry name" value="UPA-FIIND"/>
    <property type="match status" value="1"/>
</dbReference>
<gene>
    <name evidence="4" type="ORF">KOW79_021764</name>
</gene>
<dbReference type="OrthoDB" id="413122at2759"/>
<name>A0A9D3N1U5_9TELE</name>
<evidence type="ECO:0000256" key="1">
    <source>
        <dbReference type="ARBA" id="ARBA00004514"/>
    </source>
</evidence>
<comment type="subcellular location">
    <subcellularLocation>
        <location evidence="1">Cytoplasm</location>
        <location evidence="1">Cytosol</location>
    </subcellularLocation>
</comment>
<comment type="caution">
    <text evidence="4">The sequence shown here is derived from an EMBL/GenBank/DDBJ whole genome shotgun (WGS) entry which is preliminary data.</text>
</comment>
<organism evidence="4 5">
    <name type="scientific">Hemibagrus wyckioides</name>
    <dbReference type="NCBI Taxonomy" id="337641"/>
    <lineage>
        <taxon>Eukaryota</taxon>
        <taxon>Metazoa</taxon>
        <taxon>Chordata</taxon>
        <taxon>Craniata</taxon>
        <taxon>Vertebrata</taxon>
        <taxon>Euteleostomi</taxon>
        <taxon>Actinopterygii</taxon>
        <taxon>Neopterygii</taxon>
        <taxon>Teleostei</taxon>
        <taxon>Ostariophysi</taxon>
        <taxon>Siluriformes</taxon>
        <taxon>Bagridae</taxon>
        <taxon>Hemibagrus</taxon>
    </lineage>
</organism>
<dbReference type="EMBL" id="JAHKSW010000028">
    <property type="protein sequence ID" value="KAG7314461.1"/>
    <property type="molecule type" value="Genomic_DNA"/>
</dbReference>
<dbReference type="SUPFAM" id="SSF54001">
    <property type="entry name" value="Cysteine proteinases"/>
    <property type="match status" value="1"/>
</dbReference>
<dbReference type="AlphaFoldDB" id="A0A9D3N1U5"/>
<dbReference type="Proteomes" id="UP000824219">
    <property type="component" value="Linkage Group LG28"/>
</dbReference>
<accession>A0A9D3N1U5</accession>
<dbReference type="Gene3D" id="3.40.395.10">
    <property type="entry name" value="Adenoviral Proteinase, Chain A"/>
    <property type="match status" value="1"/>
</dbReference>
<keyword evidence="2" id="KW-0963">Cytoplasm</keyword>
<protein>
    <recommendedName>
        <fullName evidence="3">FIIND domain-containing protein</fullName>
    </recommendedName>
</protein>
<dbReference type="InterPro" id="IPR038765">
    <property type="entry name" value="Papain-like_cys_pep_sf"/>
</dbReference>
<evidence type="ECO:0000259" key="3">
    <source>
        <dbReference type="Pfam" id="PF23679"/>
    </source>
</evidence>
<reference evidence="4 5" key="1">
    <citation type="submission" date="2021-06" db="EMBL/GenBank/DDBJ databases">
        <title>Chromosome-level genome assembly of the red-tail catfish (Hemibagrus wyckioides).</title>
        <authorList>
            <person name="Shao F."/>
        </authorList>
    </citation>
    <scope>NUCLEOTIDE SEQUENCE [LARGE SCALE GENOMIC DNA]</scope>
    <source>
        <strain evidence="4">EC202008001</strain>
        <tissue evidence="4">Blood</tissue>
    </source>
</reference>
<evidence type="ECO:0000256" key="2">
    <source>
        <dbReference type="ARBA" id="ARBA00022490"/>
    </source>
</evidence>
<evidence type="ECO:0000313" key="5">
    <source>
        <dbReference type="Proteomes" id="UP000824219"/>
    </source>
</evidence>
<evidence type="ECO:0000313" key="4">
    <source>
        <dbReference type="EMBL" id="KAG7314461.1"/>
    </source>
</evidence>
<feature type="domain" description="FIIND" evidence="3">
    <location>
        <begin position="158"/>
        <end position="202"/>
    </location>
</feature>
<sequence>MLQGKEWLSDEIVCVTKKSILILDPLGKETLYERKVLRNWRNFLKLQGRDEHSAAWQAQTLPHEEQQDSSSCGLLILKFAELCLLEGSVQDVKTSESAISLDRIEIACALLTYRGKAEDYCVVCSMLEVNAEKSMIEMVQCDLCGRSTERINRGGKSEIEKFECDYGPNYHPTFEMLCNIEVDKVTLGLLDENDQEVWERLVFLTGTDAALPKSDTTGKAACKFYF</sequence>
<keyword evidence="5" id="KW-1185">Reference proteome</keyword>